<dbReference type="RefSeq" id="WP_034752328.1">
    <property type="nucleotide sequence ID" value="NZ_FPKH01000001.1"/>
</dbReference>
<comment type="caution">
    <text evidence="2">The sequence shown here is derived from an EMBL/GenBank/DDBJ whole genome shotgun (WGS) entry which is preliminary data.</text>
</comment>
<reference evidence="2 3" key="1">
    <citation type="submission" date="2016-11" db="EMBL/GenBank/DDBJ databases">
        <authorList>
            <person name="Varghese N."/>
            <person name="Submissions S."/>
        </authorList>
    </citation>
    <scope>NUCLEOTIDE SEQUENCE [LARGE SCALE GENOMIC DNA]</scope>
    <source>
        <strain evidence="2 3">NFR18</strain>
    </source>
</reference>
<dbReference type="EMBL" id="FPKH01000001">
    <property type="protein sequence ID" value="SFX50520.1"/>
    <property type="molecule type" value="Genomic_DNA"/>
</dbReference>
<accession>A0A031GQK0</accession>
<protein>
    <submittedName>
        <fullName evidence="2">Replication region DNA-binding N-term</fullName>
    </submittedName>
</protein>
<evidence type="ECO:0000313" key="3">
    <source>
        <dbReference type="Proteomes" id="UP000182489"/>
    </source>
</evidence>
<dbReference type="Proteomes" id="UP000182489">
    <property type="component" value="Unassembled WGS sequence"/>
</dbReference>
<proteinExistence type="predicted"/>
<keyword evidence="1" id="KW-0175">Coiled coil</keyword>
<feature type="coiled-coil region" evidence="1">
    <location>
        <begin position="82"/>
        <end position="230"/>
    </location>
</feature>
<keyword evidence="2" id="KW-0238">DNA-binding</keyword>
<gene>
    <name evidence="2" type="ORF">SAMN03097694_2513</name>
</gene>
<sequence length="247" mass="27443">MAKVSAEQINAAMEAMAGEGQSITVRALRERLGNGACLGTISKLLQRRKAGAQRQIAAAAELSPVLQQAILDYVGQELSASHSAHEAEMNDNQQELMDLASENERQQELLDLQAGELETLREELERERQVANQARTDLAKAQLRLEGLPRLEEAAEQARMDLAKAQFKLEGIPRLEEAAEAARAELIQAQLKLESLTRVETELAAARLELEAEREELGETRAELDEERTLRIKAQQFIVDPIFKTPV</sequence>
<name>A0A031GQK0_9BURK</name>
<dbReference type="OrthoDB" id="8702462at2"/>
<dbReference type="AlphaFoldDB" id="A0A031GQK0"/>
<evidence type="ECO:0000256" key="1">
    <source>
        <dbReference type="SAM" id="Coils"/>
    </source>
</evidence>
<dbReference type="GO" id="GO:0003677">
    <property type="term" value="F:DNA binding"/>
    <property type="evidence" value="ECO:0007669"/>
    <property type="project" value="UniProtKB-KW"/>
</dbReference>
<evidence type="ECO:0000313" key="2">
    <source>
        <dbReference type="EMBL" id="SFX50520.1"/>
    </source>
</evidence>
<organism evidence="2 3">
    <name type="scientific">Janthinobacterium lividum</name>
    <dbReference type="NCBI Taxonomy" id="29581"/>
    <lineage>
        <taxon>Bacteria</taxon>
        <taxon>Pseudomonadati</taxon>
        <taxon>Pseudomonadota</taxon>
        <taxon>Betaproteobacteria</taxon>
        <taxon>Burkholderiales</taxon>
        <taxon>Oxalobacteraceae</taxon>
        <taxon>Janthinobacterium</taxon>
    </lineage>
</organism>